<feature type="transmembrane region" description="Helical" evidence="2">
    <location>
        <begin position="290"/>
        <end position="312"/>
    </location>
</feature>
<feature type="chain" id="PRO_5044666272" evidence="3">
    <location>
        <begin position="21"/>
        <end position="396"/>
    </location>
</feature>
<keyword evidence="2" id="KW-0472">Membrane</keyword>
<protein>
    <submittedName>
        <fullName evidence="6 7">Uncharacterized protein LOC111125642</fullName>
    </submittedName>
</protein>
<evidence type="ECO:0000256" key="1">
    <source>
        <dbReference type="SAM" id="MobiDB-lite"/>
    </source>
</evidence>
<dbReference type="KEGG" id="cvn:111125642"/>
<reference evidence="6 7" key="1">
    <citation type="submission" date="2025-04" db="UniProtKB">
        <authorList>
            <consortium name="RefSeq"/>
        </authorList>
    </citation>
    <scope>IDENTIFICATION</scope>
    <source>
        <tissue evidence="6 7">Whole sample</tissue>
    </source>
</reference>
<feature type="domain" description="Ig-like" evidence="4">
    <location>
        <begin position="20"/>
        <end position="149"/>
    </location>
</feature>
<dbReference type="RefSeq" id="XP_022325353.1">
    <property type="nucleotide sequence ID" value="XM_022469645.1"/>
</dbReference>
<keyword evidence="3" id="KW-0732">Signal</keyword>
<keyword evidence="5" id="KW-1185">Reference proteome</keyword>
<dbReference type="RefSeq" id="XP_022325355.1">
    <property type="nucleotide sequence ID" value="XM_022469647.1"/>
</dbReference>
<sequence length="396" mass="44420">MMEVTIICMILLNLIPKASPQNIQIQVFPQPVIYQENDLVIQCSITNPSQLSSVFYIQLLRNSSMDFETVVSIFKDQTPQIQWPVSMSLQNRTSALGSEIRTPSSATLKLTIDKHSVLCPTDFTAYKCKMSGFNSAESDAVTQETNPVTINYTVKPKVIEMPRVRILGELTDTSLRQFPISTDLQLTCEGQIGNDASKTIRWCARKVNDFTFTSLPQTPNLSEASHSGCQYTRSSTITYKLTSTDTFTQFLCESGDTGMCGTGSAIQYIQINTVADISAETLSTRHETSVIAGSVIGTLALLTTAILLVYFARRHYKCTFEEKSGENTWDHLQYTSKSVEDNSVYTTITDSVDRHQNTYDEITKSEEKNQYEVIPEKGYQGEHKHPYESFKKNENA</sequence>
<dbReference type="InterPro" id="IPR007110">
    <property type="entry name" value="Ig-like_dom"/>
</dbReference>
<proteinExistence type="predicted"/>
<evidence type="ECO:0000313" key="6">
    <source>
        <dbReference type="RefSeq" id="XP_022325353.1"/>
    </source>
</evidence>
<evidence type="ECO:0000256" key="2">
    <source>
        <dbReference type="SAM" id="Phobius"/>
    </source>
</evidence>
<keyword evidence="2" id="KW-1133">Transmembrane helix</keyword>
<evidence type="ECO:0000259" key="4">
    <source>
        <dbReference type="PROSITE" id="PS50835"/>
    </source>
</evidence>
<dbReference type="Proteomes" id="UP000694844">
    <property type="component" value="Chromosome 3"/>
</dbReference>
<accession>A0A8B8DCG2</accession>
<evidence type="ECO:0000256" key="3">
    <source>
        <dbReference type="SAM" id="SignalP"/>
    </source>
</evidence>
<evidence type="ECO:0000313" key="7">
    <source>
        <dbReference type="RefSeq" id="XP_022325355.1"/>
    </source>
</evidence>
<keyword evidence="2" id="KW-0812">Transmembrane</keyword>
<evidence type="ECO:0000313" key="5">
    <source>
        <dbReference type="Proteomes" id="UP000694844"/>
    </source>
</evidence>
<dbReference type="OrthoDB" id="6123465at2759"/>
<feature type="compositionally biased region" description="Basic and acidic residues" evidence="1">
    <location>
        <begin position="379"/>
        <end position="396"/>
    </location>
</feature>
<gene>
    <name evidence="6 7" type="primary">LOC111125642</name>
</gene>
<feature type="region of interest" description="Disordered" evidence="1">
    <location>
        <begin position="364"/>
        <end position="396"/>
    </location>
</feature>
<dbReference type="PROSITE" id="PS50835">
    <property type="entry name" value="IG_LIKE"/>
    <property type="match status" value="1"/>
</dbReference>
<feature type="signal peptide" evidence="3">
    <location>
        <begin position="1"/>
        <end position="20"/>
    </location>
</feature>
<name>A0A8B8DCG2_CRAVI</name>
<dbReference type="GeneID" id="111125642"/>
<organism evidence="5 7">
    <name type="scientific">Crassostrea virginica</name>
    <name type="common">Eastern oyster</name>
    <dbReference type="NCBI Taxonomy" id="6565"/>
    <lineage>
        <taxon>Eukaryota</taxon>
        <taxon>Metazoa</taxon>
        <taxon>Spiralia</taxon>
        <taxon>Lophotrochozoa</taxon>
        <taxon>Mollusca</taxon>
        <taxon>Bivalvia</taxon>
        <taxon>Autobranchia</taxon>
        <taxon>Pteriomorphia</taxon>
        <taxon>Ostreida</taxon>
        <taxon>Ostreoidea</taxon>
        <taxon>Ostreidae</taxon>
        <taxon>Crassostrea</taxon>
    </lineage>
</organism>
<dbReference type="AlphaFoldDB" id="A0A8B8DCG2"/>